<feature type="transmembrane region" description="Helical" evidence="1">
    <location>
        <begin position="54"/>
        <end position="72"/>
    </location>
</feature>
<evidence type="ECO:0000256" key="1">
    <source>
        <dbReference type="SAM" id="Phobius"/>
    </source>
</evidence>
<proteinExistence type="predicted"/>
<accession>U4PNU7</accession>
<dbReference type="KEGG" id="cbk:CLL_A3005"/>
<keyword evidence="1" id="KW-0812">Transmembrane</keyword>
<reference evidence="2" key="2">
    <citation type="submission" date="2009-08" db="EMBL/GenBank/DDBJ databases">
        <authorList>
            <person name="Shrivastava S."/>
            <person name="Brinkac L.M."/>
            <person name="Dodson R.J."/>
            <person name="Harkins D.M."/>
            <person name="Durkin A.S."/>
            <person name="Sutton G."/>
        </authorList>
    </citation>
    <scope>NUCLEOTIDE SEQUENCE</scope>
    <source>
        <strain evidence="2">Eklund 17B</strain>
    </source>
</reference>
<dbReference type="EMBL" id="CP001056">
    <property type="protein sequence ID" value="ACD21985.1"/>
    <property type="molecule type" value="Genomic_DNA"/>
</dbReference>
<reference evidence="2" key="1">
    <citation type="submission" date="2009-06" db="EMBL/GenBank/DDBJ databases">
        <authorList>
            <consortium name="US DOE Joint Genome Institute (JGI-PGF)"/>
            <person name="Lucas S."/>
            <person name="Copeland A."/>
            <person name="Lapidus A."/>
            <person name="Glavina del Rio T."/>
            <person name="Dalin E."/>
            <person name="Tice H."/>
            <person name="Bruce D."/>
            <person name="Goodwin L."/>
            <person name="Pitluck S."/>
            <person name="Kyrpides N."/>
            <person name="Mavromatis K."/>
            <person name="Ivanova N."/>
            <person name="Saunders E."/>
            <person name="Brettin T."/>
            <person name="Detter J.C."/>
            <person name="Han C."/>
            <person name="Larimer F."/>
            <person name="Land M."/>
            <person name="Hauser L."/>
            <person name="Markowitz V."/>
            <person name="Cheng J.-F."/>
            <person name="Hugenholtz P."/>
            <person name="Woyke T."/>
            <person name="Wu D."/>
            <person name="Gronow S."/>
            <person name="Klenk H.-P."/>
            <person name="Eisen J.A."/>
        </authorList>
    </citation>
    <scope>NUCLEOTIDE SEQUENCE</scope>
    <source>
        <strain evidence="2">Eklund 17B</strain>
    </source>
</reference>
<organism evidence="2">
    <name type="scientific">Clostridium botulinum (strain Eklund 17B / Type B)</name>
    <dbReference type="NCBI Taxonomy" id="935198"/>
    <lineage>
        <taxon>Bacteria</taxon>
        <taxon>Bacillati</taxon>
        <taxon>Bacillota</taxon>
        <taxon>Clostridia</taxon>
        <taxon>Eubacteriales</taxon>
        <taxon>Clostridiaceae</taxon>
        <taxon>Clostridium</taxon>
    </lineage>
</organism>
<accession>B2TPN4</accession>
<evidence type="ECO:0000313" key="2">
    <source>
        <dbReference type="EMBL" id="ACD21985.1"/>
    </source>
</evidence>
<keyword evidence="1" id="KW-1133">Transmembrane helix</keyword>
<dbReference type="PATRIC" id="fig|935198.13.peg.2968"/>
<keyword evidence="1" id="KW-0472">Membrane</keyword>
<protein>
    <recommendedName>
        <fullName evidence="3">DUF4367 domain-containing protein</fullName>
    </recommendedName>
</protein>
<gene>
    <name evidence="2" type="ordered locus">CLL_A3005</name>
</gene>
<sequence length="307" mass="35447">MNKNNKLDSLIKSAMDDSANNIKASKDIFNDAWNKKEQGVTNMSYFKIKNIKRAALITACCAAFSIVGIFTISPEVRAAAQEVFRTIFIPDESGNIVERSEDEIIENHNIGGVMITDSNKTDMEKRFGFTFNFPEKIGEYLTEKHEGRSIPPIAGITIYDIKYKDTQDLNNRFMKAIDDDKTFEELKDYNMERYVCSSSYVDNQGHKFWIYLSKYSSNSKMNLVKEVSIDNIKCRILERTDAEYDIKISDDSWRDDMTKKPTSVDKNYYIEWNYDGVRYCLYIGNDSSHADAAIQFAEDYIKILKQS</sequence>
<name>B2TPN4_CLOBB</name>
<evidence type="ECO:0008006" key="3">
    <source>
        <dbReference type="Google" id="ProtNLM"/>
    </source>
</evidence>
<dbReference type="HOGENOM" id="CLU_917343_0_0_9"/>
<dbReference type="AlphaFoldDB" id="B2TPN4"/>